<dbReference type="EMBL" id="JADFTS010000006">
    <property type="protein sequence ID" value="KAF9603894.1"/>
    <property type="molecule type" value="Genomic_DNA"/>
</dbReference>
<gene>
    <name evidence="2" type="ORF">IFM89_038329</name>
</gene>
<evidence type="ECO:0000313" key="3">
    <source>
        <dbReference type="Proteomes" id="UP000631114"/>
    </source>
</evidence>
<keyword evidence="3" id="KW-1185">Reference proteome</keyword>
<protein>
    <submittedName>
        <fullName evidence="2">Uncharacterized protein</fullName>
    </submittedName>
</protein>
<feature type="transmembrane region" description="Helical" evidence="1">
    <location>
        <begin position="56"/>
        <end position="77"/>
    </location>
</feature>
<sequence length="103" mass="12222">MHGNRIIIVENTTLVCRYIYLELFDSEVEAARSSRVFFKFVEGGQLTKLEGFRQSLFQVFFYAYICFFAITRIPFVYSLNLENCQRVIAVVFFGLNYSRYRKV</sequence>
<evidence type="ECO:0000256" key="1">
    <source>
        <dbReference type="SAM" id="Phobius"/>
    </source>
</evidence>
<comment type="caution">
    <text evidence="2">The sequence shown here is derived from an EMBL/GenBank/DDBJ whole genome shotgun (WGS) entry which is preliminary data.</text>
</comment>
<keyword evidence="1" id="KW-0812">Transmembrane</keyword>
<dbReference type="AlphaFoldDB" id="A0A835LUK6"/>
<proteinExistence type="predicted"/>
<keyword evidence="1" id="KW-1133">Transmembrane helix</keyword>
<keyword evidence="1" id="KW-0472">Membrane</keyword>
<accession>A0A835LUK6</accession>
<reference evidence="2 3" key="1">
    <citation type="submission" date="2020-10" db="EMBL/GenBank/DDBJ databases">
        <title>The Coptis chinensis genome and diversification of protoberbering-type alkaloids.</title>
        <authorList>
            <person name="Wang B."/>
            <person name="Shu S."/>
            <person name="Song C."/>
            <person name="Liu Y."/>
        </authorList>
    </citation>
    <scope>NUCLEOTIDE SEQUENCE [LARGE SCALE GENOMIC DNA]</scope>
    <source>
        <strain evidence="2">HL-2020</strain>
        <tissue evidence="2">Leaf</tissue>
    </source>
</reference>
<name>A0A835LUK6_9MAGN</name>
<evidence type="ECO:0000313" key="2">
    <source>
        <dbReference type="EMBL" id="KAF9603894.1"/>
    </source>
</evidence>
<dbReference type="Proteomes" id="UP000631114">
    <property type="component" value="Unassembled WGS sequence"/>
</dbReference>
<organism evidence="2 3">
    <name type="scientific">Coptis chinensis</name>
    <dbReference type="NCBI Taxonomy" id="261450"/>
    <lineage>
        <taxon>Eukaryota</taxon>
        <taxon>Viridiplantae</taxon>
        <taxon>Streptophyta</taxon>
        <taxon>Embryophyta</taxon>
        <taxon>Tracheophyta</taxon>
        <taxon>Spermatophyta</taxon>
        <taxon>Magnoliopsida</taxon>
        <taxon>Ranunculales</taxon>
        <taxon>Ranunculaceae</taxon>
        <taxon>Coptidoideae</taxon>
        <taxon>Coptis</taxon>
    </lineage>
</organism>